<organism evidence="1 2">
    <name type="scientific">Escherichia phage DTL</name>
    <dbReference type="NCBI Taxonomy" id="2048061"/>
    <lineage>
        <taxon>Viruses</taxon>
        <taxon>Duplodnaviria</taxon>
        <taxon>Heunggongvirae</taxon>
        <taxon>Uroviricota</taxon>
        <taxon>Caudoviricetes</taxon>
        <taxon>Drexlerviridae</taxon>
        <taxon>Braunvirinae</taxon>
        <taxon>Loudonvirus</taxon>
        <taxon>Loudonvirus DTL</taxon>
    </lineage>
</organism>
<dbReference type="EMBL" id="MG050172">
    <property type="protein sequence ID" value="ATW61788.1"/>
    <property type="molecule type" value="Genomic_DNA"/>
</dbReference>
<accession>A0A2H4PGL2</accession>
<dbReference type="GeneID" id="54986065"/>
<evidence type="ECO:0000313" key="2">
    <source>
        <dbReference type="Proteomes" id="UP000241499"/>
    </source>
</evidence>
<dbReference type="KEGG" id="vg:54986065"/>
<sequence length="55" mass="6479">MLLPSDLNYWDFEVISRMSGKGWPCGDWFREDLLESHEIMLKAIEKAKNINGEHK</sequence>
<reference evidence="1 2" key="1">
    <citation type="journal article" date="2017" name="J. Ind. Microbiol. Biotechnol.">
        <title>A novel bacteriophage (DTL-Phage) in an industrial fermentation process and CRISPR-based acquired resistance.</title>
        <authorList>
            <person name="Halter M.C."/>
            <person name="Zahn J.A."/>
        </authorList>
    </citation>
    <scope>NUCLEOTIDE SEQUENCE [LARGE SCALE GENOMIC DNA]</scope>
</reference>
<keyword evidence="2" id="KW-1185">Reference proteome</keyword>
<evidence type="ECO:0000313" key="1">
    <source>
        <dbReference type="EMBL" id="ATW61788.1"/>
    </source>
</evidence>
<proteinExistence type="predicted"/>
<name>A0A2H4PGL2_9CAUD</name>
<dbReference type="RefSeq" id="YP_009795701.1">
    <property type="nucleotide sequence ID" value="NC_047893.1"/>
</dbReference>
<dbReference type="Proteomes" id="UP000241499">
    <property type="component" value="Segment"/>
</dbReference>
<protein>
    <submittedName>
        <fullName evidence="1">Uncharacterized protein</fullName>
    </submittedName>
</protein>